<name>A0A150M7B4_9BACI</name>
<protein>
    <submittedName>
        <fullName evidence="1">Uncharacterized protein</fullName>
    </submittedName>
</protein>
<proteinExistence type="predicted"/>
<comment type="caution">
    <text evidence="1">The sequence shown here is derived from an EMBL/GenBank/DDBJ whole genome shotgun (WGS) entry which is preliminary data.</text>
</comment>
<reference evidence="1 2" key="1">
    <citation type="submission" date="2016-01" db="EMBL/GenBank/DDBJ databases">
        <title>Draft Genome Sequences of Seven Thermophilic Sporeformers Isolated from Foods.</title>
        <authorList>
            <person name="Berendsen E.M."/>
            <person name="Wells-Bennik M.H."/>
            <person name="Krawcyk A.O."/>
            <person name="De Jong A."/>
            <person name="Holsappel S."/>
            <person name="Eijlander R.T."/>
            <person name="Kuipers O.P."/>
        </authorList>
    </citation>
    <scope>NUCLEOTIDE SEQUENCE [LARGE SCALE GENOMIC DNA]</scope>
    <source>
        <strain evidence="1 2">B4135</strain>
    </source>
</reference>
<gene>
    <name evidence="1" type="ORF">B4135_0918</name>
</gene>
<dbReference type="EMBL" id="LQYT01000037">
    <property type="protein sequence ID" value="KYD20019.1"/>
    <property type="molecule type" value="Genomic_DNA"/>
</dbReference>
<evidence type="ECO:0000313" key="2">
    <source>
        <dbReference type="Proteomes" id="UP000075683"/>
    </source>
</evidence>
<accession>A0A150M7B4</accession>
<dbReference type="Proteomes" id="UP000075683">
    <property type="component" value="Unassembled WGS sequence"/>
</dbReference>
<dbReference type="AlphaFoldDB" id="A0A150M7B4"/>
<organism evidence="1 2">
    <name type="scientific">Caldibacillus debilis</name>
    <dbReference type="NCBI Taxonomy" id="301148"/>
    <lineage>
        <taxon>Bacteria</taxon>
        <taxon>Bacillati</taxon>
        <taxon>Bacillota</taxon>
        <taxon>Bacilli</taxon>
        <taxon>Bacillales</taxon>
        <taxon>Bacillaceae</taxon>
        <taxon>Caldibacillus</taxon>
    </lineage>
</organism>
<sequence>MKLEFLFTFSKIWILPGPLRRAGARILPAVRKRRFSERELKGFCDH</sequence>
<evidence type="ECO:0000313" key="1">
    <source>
        <dbReference type="EMBL" id="KYD20019.1"/>
    </source>
</evidence>